<evidence type="ECO:0000256" key="1">
    <source>
        <dbReference type="SAM" id="Phobius"/>
    </source>
</evidence>
<organism evidence="2">
    <name type="scientific">Opuntia streptacantha</name>
    <name type="common">Prickly pear cactus</name>
    <name type="synonym">Opuntia cardona</name>
    <dbReference type="NCBI Taxonomy" id="393608"/>
    <lineage>
        <taxon>Eukaryota</taxon>
        <taxon>Viridiplantae</taxon>
        <taxon>Streptophyta</taxon>
        <taxon>Embryophyta</taxon>
        <taxon>Tracheophyta</taxon>
        <taxon>Spermatophyta</taxon>
        <taxon>Magnoliopsida</taxon>
        <taxon>eudicotyledons</taxon>
        <taxon>Gunneridae</taxon>
        <taxon>Pentapetalae</taxon>
        <taxon>Caryophyllales</taxon>
        <taxon>Cactineae</taxon>
        <taxon>Cactaceae</taxon>
        <taxon>Opuntioideae</taxon>
        <taxon>Opuntia</taxon>
    </lineage>
</organism>
<dbReference type="EMBL" id="GISG01031459">
    <property type="protein sequence ID" value="MBA4620711.1"/>
    <property type="molecule type" value="Transcribed_RNA"/>
</dbReference>
<evidence type="ECO:0000313" key="2">
    <source>
        <dbReference type="EMBL" id="MBA4620711.1"/>
    </source>
</evidence>
<dbReference type="EMBL" id="GISG01031457">
    <property type="protein sequence ID" value="MBA4620709.1"/>
    <property type="molecule type" value="Transcribed_RNA"/>
</dbReference>
<keyword evidence="1" id="KW-0472">Membrane</keyword>
<keyword evidence="1" id="KW-1133">Transmembrane helix</keyword>
<reference evidence="2" key="2">
    <citation type="submission" date="2020-07" db="EMBL/GenBank/DDBJ databases">
        <authorList>
            <person name="Vera ALvarez R."/>
            <person name="Arias-Moreno D.M."/>
            <person name="Jimenez-Jacinto V."/>
            <person name="Jimenez-Bremont J.F."/>
            <person name="Swaminathan K."/>
            <person name="Moose S.P."/>
            <person name="Guerrero-Gonzalez M.L."/>
            <person name="Marino-Ramirez L."/>
            <person name="Landsman D."/>
            <person name="Rodriguez-Kessler M."/>
            <person name="Delgado-Sanchez P."/>
        </authorList>
    </citation>
    <scope>NUCLEOTIDE SEQUENCE</scope>
    <source>
        <tissue evidence="2">Cladode</tissue>
    </source>
</reference>
<feature type="transmembrane region" description="Helical" evidence="1">
    <location>
        <begin position="21"/>
        <end position="46"/>
    </location>
</feature>
<reference evidence="2" key="1">
    <citation type="journal article" date="2013" name="J. Plant Res.">
        <title>Effect of fungi and light on seed germination of three Opuntia species from semiarid lands of central Mexico.</title>
        <authorList>
            <person name="Delgado-Sanchez P."/>
            <person name="Jimenez-Bremont J.F."/>
            <person name="Guerrero-Gonzalez Mde L."/>
            <person name="Flores J."/>
        </authorList>
    </citation>
    <scope>NUCLEOTIDE SEQUENCE</scope>
    <source>
        <tissue evidence="2">Cladode</tissue>
    </source>
</reference>
<proteinExistence type="predicted"/>
<sequence length="137" mass="15931">MGCASVRRSHKRLHVLSLDEIPILSSLLVFLHFSLLSSFFCNQLIIKGGLFLSPLAVELCDEHCRHILLILFTHHLFLSLFDCFNLQTLSFNLAANSRVPYLLIEEERVETERQDYCFIEIPIEPNPYMQPLLLRFP</sequence>
<name>A0A7C8YL45_OPUST</name>
<protein>
    <submittedName>
        <fullName evidence="2">Uncharacterized protein</fullName>
    </submittedName>
</protein>
<dbReference type="AlphaFoldDB" id="A0A7C8YL45"/>
<accession>A0A7C8YL45</accession>
<keyword evidence="1" id="KW-0812">Transmembrane</keyword>
<dbReference type="EMBL" id="GISG01031458">
    <property type="protein sequence ID" value="MBA4620710.1"/>
    <property type="molecule type" value="Transcribed_RNA"/>
</dbReference>